<sequence>MKINPTNDPPNKIELLATGRSMVVKPLRLPHASRVGFRIILFNINSVVSRNVTTLQALFKHIEKFNITNHQFYAVTVNIVGDLRRIHLMRIFHNRLNSLGRIIKETGRHNSNKRNKE</sequence>
<keyword evidence="2" id="KW-1185">Reference proteome</keyword>
<accession>A0A5E4QVJ8</accession>
<name>A0A5E4QVJ8_9NEOP</name>
<protein>
    <submittedName>
        <fullName evidence="1">Uncharacterized protein</fullName>
    </submittedName>
</protein>
<dbReference type="AlphaFoldDB" id="A0A5E4QVJ8"/>
<organism evidence="1 2">
    <name type="scientific">Leptidea sinapis</name>
    <dbReference type="NCBI Taxonomy" id="189913"/>
    <lineage>
        <taxon>Eukaryota</taxon>
        <taxon>Metazoa</taxon>
        <taxon>Ecdysozoa</taxon>
        <taxon>Arthropoda</taxon>
        <taxon>Hexapoda</taxon>
        <taxon>Insecta</taxon>
        <taxon>Pterygota</taxon>
        <taxon>Neoptera</taxon>
        <taxon>Endopterygota</taxon>
        <taxon>Lepidoptera</taxon>
        <taxon>Glossata</taxon>
        <taxon>Ditrysia</taxon>
        <taxon>Papilionoidea</taxon>
        <taxon>Pieridae</taxon>
        <taxon>Dismorphiinae</taxon>
        <taxon>Leptidea</taxon>
    </lineage>
</organism>
<evidence type="ECO:0000313" key="2">
    <source>
        <dbReference type="Proteomes" id="UP000324832"/>
    </source>
</evidence>
<dbReference type="Proteomes" id="UP000324832">
    <property type="component" value="Unassembled WGS sequence"/>
</dbReference>
<evidence type="ECO:0000313" key="1">
    <source>
        <dbReference type="EMBL" id="VVD01733.1"/>
    </source>
</evidence>
<proteinExistence type="predicted"/>
<gene>
    <name evidence="1" type="ORF">LSINAPIS_LOCUS12082</name>
</gene>
<reference evidence="1 2" key="1">
    <citation type="submission" date="2017-07" db="EMBL/GenBank/DDBJ databases">
        <authorList>
            <person name="Talla V."/>
            <person name="Backstrom N."/>
        </authorList>
    </citation>
    <scope>NUCLEOTIDE SEQUENCE [LARGE SCALE GENOMIC DNA]</scope>
</reference>
<dbReference type="EMBL" id="FZQP02005554">
    <property type="protein sequence ID" value="VVD01733.1"/>
    <property type="molecule type" value="Genomic_DNA"/>
</dbReference>